<keyword evidence="2" id="KW-0012">Acyltransferase</keyword>
<dbReference type="InterPro" id="IPR050680">
    <property type="entry name" value="YpeA/RimI_acetyltransf"/>
</dbReference>
<organism evidence="4 5">
    <name type="scientific">Arachidicoccus soli</name>
    <dbReference type="NCBI Taxonomy" id="2341117"/>
    <lineage>
        <taxon>Bacteria</taxon>
        <taxon>Pseudomonadati</taxon>
        <taxon>Bacteroidota</taxon>
        <taxon>Chitinophagia</taxon>
        <taxon>Chitinophagales</taxon>
        <taxon>Chitinophagaceae</taxon>
        <taxon>Arachidicoccus</taxon>
    </lineage>
</organism>
<dbReference type="KEGG" id="ark:D6B99_14105"/>
<dbReference type="InterPro" id="IPR000182">
    <property type="entry name" value="GNAT_dom"/>
</dbReference>
<dbReference type="Pfam" id="PF13508">
    <property type="entry name" value="Acetyltransf_7"/>
    <property type="match status" value="1"/>
</dbReference>
<name>A0A386HV03_9BACT</name>
<evidence type="ECO:0000256" key="1">
    <source>
        <dbReference type="ARBA" id="ARBA00022679"/>
    </source>
</evidence>
<evidence type="ECO:0000256" key="2">
    <source>
        <dbReference type="ARBA" id="ARBA00023315"/>
    </source>
</evidence>
<keyword evidence="1 4" id="KW-0808">Transferase</keyword>
<sequence>MDIKTFTSQPTVTDKDLEQLPNFLFEHLEEYGDNITAIKKAIDYALGNESPGGYVFLVVDNDLLVAAAVVNKTGMKEYIPENILVYIATHKNCRGKGIGKQLMKEILGSVKGDIALHVEPQNPAKKLYEKFGFINKYLEMRFINK</sequence>
<feature type="domain" description="N-acetyltransferase" evidence="3">
    <location>
        <begin position="1"/>
        <end position="145"/>
    </location>
</feature>
<accession>A0A386HV03</accession>
<dbReference type="Proteomes" id="UP000266118">
    <property type="component" value="Chromosome"/>
</dbReference>
<dbReference type="GO" id="GO:0016747">
    <property type="term" value="F:acyltransferase activity, transferring groups other than amino-acyl groups"/>
    <property type="evidence" value="ECO:0007669"/>
    <property type="project" value="InterPro"/>
</dbReference>
<dbReference type="CDD" id="cd04301">
    <property type="entry name" value="NAT_SF"/>
    <property type="match status" value="1"/>
</dbReference>
<dbReference type="PANTHER" id="PTHR43420">
    <property type="entry name" value="ACETYLTRANSFERASE"/>
    <property type="match status" value="1"/>
</dbReference>
<dbReference type="OrthoDB" id="7585366at2"/>
<dbReference type="AlphaFoldDB" id="A0A386HV03"/>
<gene>
    <name evidence="4" type="ORF">D6B99_14105</name>
</gene>
<keyword evidence="5" id="KW-1185">Reference proteome</keyword>
<dbReference type="PROSITE" id="PS51186">
    <property type="entry name" value="GNAT"/>
    <property type="match status" value="1"/>
</dbReference>
<proteinExistence type="predicted"/>
<dbReference type="EMBL" id="CP032489">
    <property type="protein sequence ID" value="AYD49450.1"/>
    <property type="molecule type" value="Genomic_DNA"/>
</dbReference>
<evidence type="ECO:0000259" key="3">
    <source>
        <dbReference type="PROSITE" id="PS51186"/>
    </source>
</evidence>
<protein>
    <submittedName>
        <fullName evidence="4">N-acetyltransferase</fullName>
    </submittedName>
</protein>
<evidence type="ECO:0000313" key="4">
    <source>
        <dbReference type="EMBL" id="AYD49450.1"/>
    </source>
</evidence>
<dbReference type="PANTHER" id="PTHR43420:SF12">
    <property type="entry name" value="N-ACETYLTRANSFERASE DOMAIN-CONTAINING PROTEIN"/>
    <property type="match status" value="1"/>
</dbReference>
<dbReference type="Gene3D" id="3.40.630.30">
    <property type="match status" value="1"/>
</dbReference>
<dbReference type="SUPFAM" id="SSF55729">
    <property type="entry name" value="Acyl-CoA N-acyltransferases (Nat)"/>
    <property type="match status" value="1"/>
</dbReference>
<dbReference type="InterPro" id="IPR016181">
    <property type="entry name" value="Acyl_CoA_acyltransferase"/>
</dbReference>
<reference evidence="4 5" key="1">
    <citation type="submission" date="2018-09" db="EMBL/GenBank/DDBJ databases">
        <title>Arachidicoccus sp. nov., a bacterium isolated from soil.</title>
        <authorList>
            <person name="Weon H.-Y."/>
            <person name="Kwon S.-W."/>
            <person name="Lee S.A."/>
        </authorList>
    </citation>
    <scope>NUCLEOTIDE SEQUENCE [LARGE SCALE GENOMIC DNA]</scope>
    <source>
        <strain evidence="4 5">KIS59-12</strain>
    </source>
</reference>
<evidence type="ECO:0000313" key="5">
    <source>
        <dbReference type="Proteomes" id="UP000266118"/>
    </source>
</evidence>